<proteinExistence type="predicted"/>
<dbReference type="Proteomes" id="UP001334084">
    <property type="component" value="Chromosome 9"/>
</dbReference>
<dbReference type="Gene3D" id="2.40.70.10">
    <property type="entry name" value="Acid Proteases"/>
    <property type="match status" value="1"/>
</dbReference>
<keyword evidence="1" id="KW-0695">RNA-directed DNA polymerase</keyword>
<dbReference type="RefSeq" id="XP_065330704.1">
    <property type="nucleotide sequence ID" value="XM_065474632.1"/>
</dbReference>
<protein>
    <submittedName>
        <fullName evidence="1">Reverse transcriptase</fullName>
    </submittedName>
</protein>
<dbReference type="InterPro" id="IPR021109">
    <property type="entry name" value="Peptidase_aspartic_dom_sf"/>
</dbReference>
<name>A0AAX4JEX1_9MICR</name>
<sequence length="197" mass="23097">MGPNEIKKQETLEYRKPENVRDKETISQVVNIKFKIRNIKQDFNEEVYIVEPLPEDIILGARFIINNDMILDFKNKAIILNNQITSVANNQELEPIEMESILYSRLCCIREIDQLEETTLKNNITRYIKENGIIKETINKCEKCIRCKNNKKSDKTKSNIQARSSFQILCTDIFGPFELTDYVHNEIQNKGFFLTVE</sequence>
<keyword evidence="1" id="KW-0548">Nucleotidyltransferase</keyword>
<dbReference type="GeneID" id="90542393"/>
<dbReference type="EMBL" id="CP142734">
    <property type="protein sequence ID" value="WUR04559.1"/>
    <property type="molecule type" value="Genomic_DNA"/>
</dbReference>
<organism evidence="1 2">
    <name type="scientific">Vairimorpha necatrix</name>
    <dbReference type="NCBI Taxonomy" id="6039"/>
    <lineage>
        <taxon>Eukaryota</taxon>
        <taxon>Fungi</taxon>
        <taxon>Fungi incertae sedis</taxon>
        <taxon>Microsporidia</taxon>
        <taxon>Nosematidae</taxon>
        <taxon>Vairimorpha</taxon>
    </lineage>
</organism>
<dbReference type="AlphaFoldDB" id="A0AAX4JEX1"/>
<keyword evidence="1" id="KW-0808">Transferase</keyword>
<keyword evidence="2" id="KW-1185">Reference proteome</keyword>
<evidence type="ECO:0000313" key="1">
    <source>
        <dbReference type="EMBL" id="WUR04559.1"/>
    </source>
</evidence>
<dbReference type="GO" id="GO:0003964">
    <property type="term" value="F:RNA-directed DNA polymerase activity"/>
    <property type="evidence" value="ECO:0007669"/>
    <property type="project" value="UniProtKB-KW"/>
</dbReference>
<gene>
    <name evidence="1" type="ORF">VNE69_09114</name>
</gene>
<evidence type="ECO:0000313" key="2">
    <source>
        <dbReference type="Proteomes" id="UP001334084"/>
    </source>
</evidence>
<dbReference type="KEGG" id="vnx:VNE69_09114"/>
<reference evidence="1" key="1">
    <citation type="journal article" date="2024" name="BMC Genomics">
        <title>Functional annotation of a divergent genome using sequence and structure-based similarity.</title>
        <authorList>
            <person name="Svedberg D."/>
            <person name="Winiger R.R."/>
            <person name="Berg A."/>
            <person name="Sharma H."/>
            <person name="Tellgren-Roth C."/>
            <person name="Debrunner-Vossbrinck B.A."/>
            <person name="Vossbrinck C.R."/>
            <person name="Barandun J."/>
        </authorList>
    </citation>
    <scope>NUCLEOTIDE SEQUENCE</scope>
    <source>
        <strain evidence="1">Illinois isolate</strain>
    </source>
</reference>
<accession>A0AAX4JEX1</accession>